<evidence type="ECO:0000313" key="2">
    <source>
        <dbReference type="EMBL" id="TNN15080.1"/>
    </source>
</evidence>
<protein>
    <submittedName>
        <fullName evidence="2">Uncharacterized protein</fullName>
    </submittedName>
</protein>
<feature type="transmembrane region" description="Helical" evidence="1">
    <location>
        <begin position="12"/>
        <end position="30"/>
    </location>
</feature>
<name>A0A4Z2DFP8_SCHJA</name>
<organism evidence="2 3">
    <name type="scientific">Schistosoma japonicum</name>
    <name type="common">Blood fluke</name>
    <dbReference type="NCBI Taxonomy" id="6182"/>
    <lineage>
        <taxon>Eukaryota</taxon>
        <taxon>Metazoa</taxon>
        <taxon>Spiralia</taxon>
        <taxon>Lophotrochozoa</taxon>
        <taxon>Platyhelminthes</taxon>
        <taxon>Trematoda</taxon>
        <taxon>Digenea</taxon>
        <taxon>Strigeidida</taxon>
        <taxon>Schistosomatoidea</taxon>
        <taxon>Schistosomatidae</taxon>
        <taxon>Schistosoma</taxon>
    </lineage>
</organism>
<keyword evidence="1" id="KW-0812">Transmembrane</keyword>
<dbReference type="Proteomes" id="UP000311919">
    <property type="component" value="Unassembled WGS sequence"/>
</dbReference>
<comment type="caution">
    <text evidence="2">The sequence shown here is derived from an EMBL/GenBank/DDBJ whole genome shotgun (WGS) entry which is preliminary data.</text>
</comment>
<keyword evidence="1" id="KW-1133">Transmembrane helix</keyword>
<dbReference type="AlphaFoldDB" id="A0A4Z2DFP8"/>
<sequence length="214" mass="25044">MYNKWTTIFIYLHRIMFTITSLITILLTIVTEVEVRQVNITRLYVHDCAIFTANDEQLTHYDYEYKLEVLEYPHLINVSKSNEVTLCNIPMCKLHSFRFTTITKHKSDSKLNQDFSQEFKKSLDAPKISDIVADFRSSDYVKLKWTLQDSTNCKDKILVFFLYGDKTIMQHASGLETKILGLHSSEEYTVYAYPSLVDDETRVYMSAPFKFTVP</sequence>
<dbReference type="OrthoDB" id="6250799at2759"/>
<gene>
    <name evidence="2" type="ORF">EWB00_001642</name>
</gene>
<accession>A0A4Z2DFP8</accession>
<evidence type="ECO:0000313" key="3">
    <source>
        <dbReference type="Proteomes" id="UP000311919"/>
    </source>
</evidence>
<keyword evidence="3" id="KW-1185">Reference proteome</keyword>
<evidence type="ECO:0000256" key="1">
    <source>
        <dbReference type="SAM" id="Phobius"/>
    </source>
</evidence>
<reference evidence="2 3" key="1">
    <citation type="submission" date="2019-03" db="EMBL/GenBank/DDBJ databases">
        <title>An improved genome assembly of the fluke Schistosoma japonicum.</title>
        <authorList>
            <person name="Hu W."/>
            <person name="Luo F."/>
            <person name="Yin M."/>
            <person name="Mo X."/>
            <person name="Sun C."/>
            <person name="Wu Q."/>
            <person name="Zhu B."/>
            <person name="Xiang M."/>
            <person name="Wang J."/>
            <person name="Wang Y."/>
            <person name="Zhang T."/>
            <person name="Xu B."/>
            <person name="Zheng H."/>
            <person name="Feng Z."/>
        </authorList>
    </citation>
    <scope>NUCLEOTIDE SEQUENCE [LARGE SCALE GENOMIC DNA]</scope>
    <source>
        <strain evidence="2">HuSjv2</strain>
        <tissue evidence="2">Worms</tissue>
    </source>
</reference>
<proteinExistence type="predicted"/>
<dbReference type="EMBL" id="SKCS01000157">
    <property type="protein sequence ID" value="TNN15080.1"/>
    <property type="molecule type" value="Genomic_DNA"/>
</dbReference>
<keyword evidence="1" id="KW-0472">Membrane</keyword>